<dbReference type="GO" id="GO:0009089">
    <property type="term" value="P:lysine biosynthetic process via diaminopimelate"/>
    <property type="evidence" value="ECO:0007669"/>
    <property type="project" value="InterPro"/>
</dbReference>
<dbReference type="AlphaFoldDB" id="A0A1I1DN50"/>
<dbReference type="Proteomes" id="UP000240042">
    <property type="component" value="Unassembled WGS sequence"/>
</dbReference>
<gene>
    <name evidence="4" type="ORF">SAMN02745150_00661</name>
</gene>
<keyword evidence="5" id="KW-1185">Reference proteome</keyword>
<evidence type="ECO:0000256" key="2">
    <source>
        <dbReference type="ARBA" id="ARBA00023002"/>
    </source>
</evidence>
<dbReference type="InterPro" id="IPR000846">
    <property type="entry name" value="DapB_N"/>
</dbReference>
<dbReference type="InterPro" id="IPR036291">
    <property type="entry name" value="NAD(P)-bd_dom_sf"/>
</dbReference>
<keyword evidence="2" id="KW-0560">Oxidoreductase</keyword>
<keyword evidence="1" id="KW-0521">NADP</keyword>
<dbReference type="CDD" id="cd24146">
    <property type="entry name" value="nat-AmDH_N_like"/>
    <property type="match status" value="1"/>
</dbReference>
<dbReference type="Pfam" id="PF01113">
    <property type="entry name" value="DapB_N"/>
    <property type="match status" value="1"/>
</dbReference>
<dbReference type="RefSeq" id="WP_092318602.1">
    <property type="nucleotide sequence ID" value="NZ_FOKY01000003.1"/>
</dbReference>
<evidence type="ECO:0000256" key="1">
    <source>
        <dbReference type="ARBA" id="ARBA00022857"/>
    </source>
</evidence>
<dbReference type="OrthoDB" id="9767616at2"/>
<proteinExistence type="predicted"/>
<sequence>MKPKLKVAQYGCGKMSVYSMRYVIEKGGEIVCAFDRNPEIIGKDIGDICGMPKTGVYVSDIKDINNIFQQTKPQICMIMTMSLMQDVKDTFLACAKNGINAISTCEEAIYPWNSSYQITKELDEIAKKNNCTLCGSGYQDVFWGNLITILTGATHKINKIKGSSSYNVEDYGIALAKAHGAGLSLEQFAKEIAAADNISDAEREMLIQKGEFLPSYMWNQNGWLCSQLGLTVKRQTQKCIPQIYPKELKSATLHMNIPAGFATGMSAVVTTETEEGIIIKSECIGKVYAPEEFDKNEWTVYGEPDTHVVISKPATVELTCATIVNRLPDVINAPAGYYTTEKMPPVHYKIKDLPEYIK</sequence>
<dbReference type="SUPFAM" id="SSF51735">
    <property type="entry name" value="NAD(P)-binding Rossmann-fold domains"/>
    <property type="match status" value="1"/>
</dbReference>
<name>A0A1I1DN50_BREAD</name>
<protein>
    <submittedName>
        <fullName evidence="4">4-hydroxy-tetrahydrodipicolinate reductase</fullName>
    </submittedName>
</protein>
<dbReference type="GO" id="GO:0008839">
    <property type="term" value="F:4-hydroxy-tetrahydrodipicolinate reductase"/>
    <property type="evidence" value="ECO:0007669"/>
    <property type="project" value="InterPro"/>
</dbReference>
<evidence type="ECO:0000313" key="5">
    <source>
        <dbReference type="Proteomes" id="UP000240042"/>
    </source>
</evidence>
<evidence type="ECO:0000313" key="4">
    <source>
        <dbReference type="EMBL" id="SFB76425.1"/>
    </source>
</evidence>
<feature type="domain" description="Dihydrodipicolinate reductase N-terminal" evidence="3">
    <location>
        <begin position="6"/>
        <end position="102"/>
    </location>
</feature>
<organism evidence="4 5">
    <name type="scientific">Brevinema andersonii</name>
    <dbReference type="NCBI Taxonomy" id="34097"/>
    <lineage>
        <taxon>Bacteria</taxon>
        <taxon>Pseudomonadati</taxon>
        <taxon>Spirochaetota</taxon>
        <taxon>Spirochaetia</taxon>
        <taxon>Brevinematales</taxon>
        <taxon>Brevinemataceae</taxon>
        <taxon>Brevinema</taxon>
    </lineage>
</organism>
<evidence type="ECO:0000259" key="3">
    <source>
        <dbReference type="Pfam" id="PF01113"/>
    </source>
</evidence>
<reference evidence="5" key="1">
    <citation type="submission" date="2016-10" db="EMBL/GenBank/DDBJ databases">
        <authorList>
            <person name="Varghese N."/>
            <person name="Submissions S."/>
        </authorList>
    </citation>
    <scope>NUCLEOTIDE SEQUENCE [LARGE SCALE GENOMIC DNA]</scope>
    <source>
        <strain evidence="5">ATCC 43811</strain>
    </source>
</reference>
<dbReference type="Gene3D" id="3.40.50.720">
    <property type="entry name" value="NAD(P)-binding Rossmann-like Domain"/>
    <property type="match status" value="1"/>
</dbReference>
<dbReference type="EMBL" id="FOKY01000003">
    <property type="protein sequence ID" value="SFB76425.1"/>
    <property type="molecule type" value="Genomic_DNA"/>
</dbReference>
<accession>A0A1I1DN50</accession>